<evidence type="ECO:0000313" key="5">
    <source>
        <dbReference type="EMBL" id="MBS7809767.1"/>
    </source>
</evidence>
<gene>
    <name evidence="5" type="ORF">KHU32_02385</name>
</gene>
<dbReference type="PANTHER" id="PTHR11019:SF159">
    <property type="entry name" value="TRANSCRIPTIONAL REGULATOR-RELATED"/>
    <property type="match status" value="1"/>
</dbReference>
<name>A0ABS5QA18_9PROT</name>
<dbReference type="InterPro" id="IPR009057">
    <property type="entry name" value="Homeodomain-like_sf"/>
</dbReference>
<dbReference type="InterPro" id="IPR014710">
    <property type="entry name" value="RmlC-like_jellyroll"/>
</dbReference>
<evidence type="ECO:0000259" key="4">
    <source>
        <dbReference type="PROSITE" id="PS01124"/>
    </source>
</evidence>
<dbReference type="EMBL" id="JAHCDA010000001">
    <property type="protein sequence ID" value="MBS7809767.1"/>
    <property type="molecule type" value="Genomic_DNA"/>
</dbReference>
<evidence type="ECO:0000313" key="6">
    <source>
        <dbReference type="Proteomes" id="UP000766336"/>
    </source>
</evidence>
<keyword evidence="2" id="KW-0238">DNA-binding</keyword>
<protein>
    <submittedName>
        <fullName evidence="5">Helix-turn-helix domain-containing protein</fullName>
    </submittedName>
</protein>
<dbReference type="InterPro" id="IPR018060">
    <property type="entry name" value="HTH_AraC"/>
</dbReference>
<dbReference type="SMART" id="SM00342">
    <property type="entry name" value="HTH_ARAC"/>
    <property type="match status" value="1"/>
</dbReference>
<dbReference type="PROSITE" id="PS01124">
    <property type="entry name" value="HTH_ARAC_FAMILY_2"/>
    <property type="match status" value="1"/>
</dbReference>
<dbReference type="PANTHER" id="PTHR11019">
    <property type="entry name" value="HTH-TYPE TRANSCRIPTIONAL REGULATOR NIMR"/>
    <property type="match status" value="1"/>
</dbReference>
<dbReference type="RefSeq" id="WP_213668434.1">
    <property type="nucleotide sequence ID" value="NZ_JAHCDA010000001.1"/>
</dbReference>
<evidence type="ECO:0000256" key="2">
    <source>
        <dbReference type="ARBA" id="ARBA00023125"/>
    </source>
</evidence>
<evidence type="ECO:0000256" key="1">
    <source>
        <dbReference type="ARBA" id="ARBA00023015"/>
    </source>
</evidence>
<organism evidence="5 6">
    <name type="scientific">Roseococcus pinisoli</name>
    <dbReference type="NCBI Taxonomy" id="2835040"/>
    <lineage>
        <taxon>Bacteria</taxon>
        <taxon>Pseudomonadati</taxon>
        <taxon>Pseudomonadota</taxon>
        <taxon>Alphaproteobacteria</taxon>
        <taxon>Acetobacterales</taxon>
        <taxon>Roseomonadaceae</taxon>
        <taxon>Roseococcus</taxon>
    </lineage>
</organism>
<accession>A0ABS5QA18</accession>
<keyword evidence="1" id="KW-0805">Transcription regulation</keyword>
<dbReference type="Proteomes" id="UP000766336">
    <property type="component" value="Unassembled WGS sequence"/>
</dbReference>
<dbReference type="Gene3D" id="2.60.120.10">
    <property type="entry name" value="Jelly Rolls"/>
    <property type="match status" value="1"/>
</dbReference>
<proteinExistence type="predicted"/>
<evidence type="ECO:0000256" key="3">
    <source>
        <dbReference type="ARBA" id="ARBA00023163"/>
    </source>
</evidence>
<dbReference type="SUPFAM" id="SSF51215">
    <property type="entry name" value="Regulatory protein AraC"/>
    <property type="match status" value="1"/>
</dbReference>
<keyword evidence="3" id="KW-0804">Transcription</keyword>
<dbReference type="InterPro" id="IPR003313">
    <property type="entry name" value="AraC-bd"/>
</dbReference>
<feature type="domain" description="HTH araC/xylS-type" evidence="4">
    <location>
        <begin position="153"/>
        <end position="250"/>
    </location>
</feature>
<dbReference type="Pfam" id="PF02311">
    <property type="entry name" value="AraC_binding"/>
    <property type="match status" value="1"/>
</dbReference>
<reference evidence="5 6" key="1">
    <citation type="submission" date="2021-05" db="EMBL/GenBank/DDBJ databases">
        <title>Roseococcus sp. XZZS9, whole genome shotgun sequencing project.</title>
        <authorList>
            <person name="Zhao G."/>
            <person name="Shen L."/>
        </authorList>
    </citation>
    <scope>NUCLEOTIDE SEQUENCE [LARGE SCALE GENOMIC DNA]</scope>
    <source>
        <strain evidence="5 6">XZZS9</strain>
    </source>
</reference>
<dbReference type="SUPFAM" id="SSF46689">
    <property type="entry name" value="Homeodomain-like"/>
    <property type="match status" value="2"/>
</dbReference>
<dbReference type="PROSITE" id="PS00041">
    <property type="entry name" value="HTH_ARAC_FAMILY_1"/>
    <property type="match status" value="1"/>
</dbReference>
<comment type="caution">
    <text evidence="5">The sequence shown here is derived from an EMBL/GenBank/DDBJ whole genome shotgun (WGS) entry which is preliminary data.</text>
</comment>
<dbReference type="Gene3D" id="1.10.10.60">
    <property type="entry name" value="Homeodomain-like"/>
    <property type="match status" value="1"/>
</dbReference>
<dbReference type="Pfam" id="PF12833">
    <property type="entry name" value="HTH_18"/>
    <property type="match status" value="1"/>
</dbReference>
<sequence>MVFALNRAEGAAVAAAGPDYATDWHAHDCAMLLLPRQGAMRFELEGRRPTSPLRPGQALLVAPGLAHRTRASGEAHRHLVLYLPLARLGRWPLARRAWHLGLVPPAMTPLLAYRDGLPDASERARLADRLLLEEAAEVGPEPTAEQHGAAVVQALVEHLRARLNEPHSLEELAARFGLSRRQMTRLFRRHVGTSIADHLNGLRVREAARRIGAGQGVLAAAHAVGLASPSHLARLFRRHAGTPPSAARSGAE</sequence>
<dbReference type="InterPro" id="IPR037923">
    <property type="entry name" value="HTH-like"/>
</dbReference>
<keyword evidence="6" id="KW-1185">Reference proteome</keyword>
<dbReference type="InterPro" id="IPR018062">
    <property type="entry name" value="HTH_AraC-typ_CS"/>
</dbReference>